<organism evidence="3 4">
    <name type="scientific">Streptomyces mexicanus</name>
    <dbReference type="NCBI Taxonomy" id="178566"/>
    <lineage>
        <taxon>Bacteria</taxon>
        <taxon>Bacillati</taxon>
        <taxon>Actinomycetota</taxon>
        <taxon>Actinomycetes</taxon>
        <taxon>Kitasatosporales</taxon>
        <taxon>Streptomycetaceae</taxon>
        <taxon>Streptomyces</taxon>
    </lineage>
</organism>
<evidence type="ECO:0000256" key="2">
    <source>
        <dbReference type="RuleBase" id="RU000461"/>
    </source>
</evidence>
<name>A0A7X1HXT3_9ACTN</name>
<comment type="similarity">
    <text evidence="1 2">Belongs to the cytochrome P450 family.</text>
</comment>
<dbReference type="SUPFAM" id="SSF48264">
    <property type="entry name" value="Cytochrome P450"/>
    <property type="match status" value="1"/>
</dbReference>
<dbReference type="InterPro" id="IPR002397">
    <property type="entry name" value="Cyt_P450_B"/>
</dbReference>
<keyword evidence="2" id="KW-0349">Heme</keyword>
<accession>A0A7X1HXT3</accession>
<proteinExistence type="inferred from homology"/>
<dbReference type="PRINTS" id="PR00385">
    <property type="entry name" value="P450"/>
</dbReference>
<dbReference type="GO" id="GO:0005506">
    <property type="term" value="F:iron ion binding"/>
    <property type="evidence" value="ECO:0007669"/>
    <property type="project" value="InterPro"/>
</dbReference>
<dbReference type="GO" id="GO:0004497">
    <property type="term" value="F:monooxygenase activity"/>
    <property type="evidence" value="ECO:0007669"/>
    <property type="project" value="UniProtKB-KW"/>
</dbReference>
<evidence type="ECO:0000256" key="1">
    <source>
        <dbReference type="ARBA" id="ARBA00010617"/>
    </source>
</evidence>
<keyword evidence="2" id="KW-0560">Oxidoreductase</keyword>
<dbReference type="InterPro" id="IPR017972">
    <property type="entry name" value="Cyt_P450_CS"/>
</dbReference>
<dbReference type="InterPro" id="IPR001128">
    <property type="entry name" value="Cyt_P450"/>
</dbReference>
<dbReference type="GO" id="GO:0020037">
    <property type="term" value="F:heme binding"/>
    <property type="evidence" value="ECO:0007669"/>
    <property type="project" value="InterPro"/>
</dbReference>
<keyword evidence="2" id="KW-0479">Metal-binding</keyword>
<protein>
    <submittedName>
        <fullName evidence="3">Cytochrome P450</fullName>
    </submittedName>
</protein>
<dbReference type="PRINTS" id="PR00359">
    <property type="entry name" value="BP450"/>
</dbReference>
<dbReference type="Proteomes" id="UP000517694">
    <property type="component" value="Unassembled WGS sequence"/>
</dbReference>
<dbReference type="Pfam" id="PF00067">
    <property type="entry name" value="p450"/>
    <property type="match status" value="1"/>
</dbReference>
<gene>
    <name evidence="3" type="ORF">H1R13_08325</name>
</gene>
<sequence>MHWNEDFASFVVLGAAEVKEVLRQPEVFSSSNSRGGAAMAVEDQVRETAVKAPDMQDLVARGYGRNPGVRAGSNADPPRHTVQRTLISPAFSPRRVRSFGSDIERVAAGLLNDLDRHVGREQPVDLVRTFTSPLPLRVLAAVLGIEPERVDDYARWSVGLLKPVGRIAVEPDEFDDMVRCRKEFDRYFTDLIDDRLARPRDDFMTDFARGATSGAEPLSLDEMLALIEQFVIAGHETTTKLLGNMLLLLTEHPGLADRLRTDADALDSMIDETLRLEGPAQVLNRVALADTVVGGVEIPAGAPVMVFLGAANRDDATFPRPDRLELHRPGGRGHMGFGFGIHFCVGHALARLEAQVGIARFLERYDFTLPAGMDRDSVCFVPSFAMHGPLELPALLTQRPGDA</sequence>
<dbReference type="EMBL" id="JACMHY010000002">
    <property type="protein sequence ID" value="MBC2865007.1"/>
    <property type="molecule type" value="Genomic_DNA"/>
</dbReference>
<evidence type="ECO:0000313" key="4">
    <source>
        <dbReference type="Proteomes" id="UP000517694"/>
    </source>
</evidence>
<dbReference type="AlphaFoldDB" id="A0A7X1HXT3"/>
<dbReference type="Gene3D" id="1.10.630.10">
    <property type="entry name" value="Cytochrome P450"/>
    <property type="match status" value="1"/>
</dbReference>
<keyword evidence="2" id="KW-0503">Monooxygenase</keyword>
<dbReference type="RefSeq" id="WP_185947044.1">
    <property type="nucleotide sequence ID" value="NZ_JACMHY010000002.1"/>
</dbReference>
<dbReference type="InterPro" id="IPR036396">
    <property type="entry name" value="Cyt_P450_sf"/>
</dbReference>
<keyword evidence="2" id="KW-0408">Iron</keyword>
<comment type="caution">
    <text evidence="3">The sequence shown here is derived from an EMBL/GenBank/DDBJ whole genome shotgun (WGS) entry which is preliminary data.</text>
</comment>
<reference evidence="3 4" key="1">
    <citation type="submission" date="2020-08" db="EMBL/GenBank/DDBJ databases">
        <title>Whole-Genome Sequence of French Clinical Streptomyces mexicanus Strain Q0842.</title>
        <authorList>
            <person name="Boxberger M."/>
            <person name="La Scola B."/>
        </authorList>
    </citation>
    <scope>NUCLEOTIDE SEQUENCE [LARGE SCALE GENOMIC DNA]</scope>
    <source>
        <strain evidence="3 4">Marseille-Q0842</strain>
    </source>
</reference>
<dbReference type="PANTHER" id="PTHR46696">
    <property type="entry name" value="P450, PUTATIVE (EUROFUNG)-RELATED"/>
    <property type="match status" value="1"/>
</dbReference>
<dbReference type="PANTHER" id="PTHR46696:SF3">
    <property type="entry name" value="PULCHERRIMINIC ACID SYNTHASE"/>
    <property type="match status" value="1"/>
</dbReference>
<evidence type="ECO:0000313" key="3">
    <source>
        <dbReference type="EMBL" id="MBC2865007.1"/>
    </source>
</evidence>
<keyword evidence="4" id="KW-1185">Reference proteome</keyword>
<dbReference type="GO" id="GO:0016705">
    <property type="term" value="F:oxidoreductase activity, acting on paired donors, with incorporation or reduction of molecular oxygen"/>
    <property type="evidence" value="ECO:0007669"/>
    <property type="project" value="InterPro"/>
</dbReference>
<dbReference type="PROSITE" id="PS00086">
    <property type="entry name" value="CYTOCHROME_P450"/>
    <property type="match status" value="1"/>
</dbReference>